<gene>
    <name evidence="1" type="ORF">A7J15_06525</name>
</gene>
<dbReference type="AlphaFoldDB" id="A0A1B9NB95"/>
<comment type="caution">
    <text evidence="1">The sequence shown here is derived from an EMBL/GenBank/DDBJ whole genome shotgun (WGS) entry which is preliminary data.</text>
</comment>
<sequence length="413" mass="44749">MTYGGGNFHTGTVGDAQQGWASPLAHPAHAQPAHIAPAAPQEPHLQLPPVPSKGRAPWLWIWIVLGVLAVAVIGYYITGLGVVGVAITSFLALFPFVGIILTVLLLIDRWEPEPRSLIVFALAWGAVASIALTLLTIIVLDLIAMLLGTDPLLHEILSIIVRAPIVEEGWKLLGILLVLWMGRKAFDGPVDGLVYGMLIGAGFAFTENIQYFVQALYLGGIDGLATNFFLRGVMSPFAHAMFTGAIGLMIGLAKRGGRSIPLFTLIGYVIGVALHALWNASSTLDIFFPNAFYTVYALVEVPIFVLFIVCVVQLRKEEMRLTKERLGEYADAGWFTRQEVDMLATPQGRKIGKRWAASLRGNRSALMKSFVADATALAMARQRALTGRDPGAVEDEHLLLHRASATRQALLAP</sequence>
<dbReference type="EMBL" id="LXMD01000023">
    <property type="protein sequence ID" value="OCG73869.1"/>
    <property type="molecule type" value="Genomic_DNA"/>
</dbReference>
<evidence type="ECO:0000313" key="1">
    <source>
        <dbReference type="EMBL" id="OCG73869.1"/>
    </source>
</evidence>
<dbReference type="PANTHER" id="PTHR36844">
    <property type="entry name" value="PROTEASE PRSW"/>
    <property type="match status" value="1"/>
</dbReference>
<dbReference type="Proteomes" id="UP000093355">
    <property type="component" value="Unassembled WGS sequence"/>
</dbReference>
<protein>
    <submittedName>
        <fullName evidence="1">Uncharacterized protein</fullName>
    </submittedName>
</protein>
<dbReference type="STRING" id="904291.A7J15_06525"/>
<proteinExistence type="predicted"/>
<dbReference type="GO" id="GO:0008233">
    <property type="term" value="F:peptidase activity"/>
    <property type="evidence" value="ECO:0007669"/>
    <property type="project" value="InterPro"/>
</dbReference>
<dbReference type="PANTHER" id="PTHR36844:SF1">
    <property type="entry name" value="PROTEASE PRSW"/>
    <property type="match status" value="1"/>
</dbReference>
<dbReference type="OrthoDB" id="9785431at2"/>
<accession>A0A1B9NB95</accession>
<dbReference type="Pfam" id="PF13367">
    <property type="entry name" value="PrsW-protease"/>
    <property type="match status" value="1"/>
</dbReference>
<reference evidence="1 2" key="1">
    <citation type="submission" date="2016-05" db="EMBL/GenBank/DDBJ databases">
        <authorList>
            <person name="Lavstsen T."/>
            <person name="Jespersen J.S."/>
        </authorList>
    </citation>
    <scope>NUCLEOTIDE SEQUENCE [LARGE SCALE GENOMIC DNA]</scope>
    <source>
        <strain evidence="1 2">YLB-01</strain>
    </source>
</reference>
<name>A0A1B9NB95_9MICO</name>
<evidence type="ECO:0000313" key="2">
    <source>
        <dbReference type="Proteomes" id="UP000093355"/>
    </source>
</evidence>
<keyword evidence="2" id="KW-1185">Reference proteome</keyword>
<organism evidence="1 2">
    <name type="scientific">Microbacterium sediminis</name>
    <dbReference type="NCBI Taxonomy" id="904291"/>
    <lineage>
        <taxon>Bacteria</taxon>
        <taxon>Bacillati</taxon>
        <taxon>Actinomycetota</taxon>
        <taxon>Actinomycetes</taxon>
        <taxon>Micrococcales</taxon>
        <taxon>Microbacteriaceae</taxon>
        <taxon>Microbacterium</taxon>
    </lineage>
</organism>
<dbReference type="RefSeq" id="WP_067026183.1">
    <property type="nucleotide sequence ID" value="NZ_CP038256.1"/>
</dbReference>
<dbReference type="InterPro" id="IPR026898">
    <property type="entry name" value="PrsW"/>
</dbReference>